<dbReference type="Gene3D" id="2.40.70.10">
    <property type="entry name" value="Acid Proteases"/>
    <property type="match status" value="1"/>
</dbReference>
<accession>A0A392S5S1</accession>
<dbReference type="PANTHER" id="PTHR33067">
    <property type="entry name" value="RNA-DIRECTED DNA POLYMERASE-RELATED"/>
    <property type="match status" value="1"/>
</dbReference>
<feature type="non-terminal residue" evidence="1">
    <location>
        <position position="105"/>
    </location>
</feature>
<protein>
    <submittedName>
        <fullName evidence="1">Uncharacterized protein</fullName>
    </submittedName>
</protein>
<dbReference type="Proteomes" id="UP000265520">
    <property type="component" value="Unassembled WGS sequence"/>
</dbReference>
<comment type="caution">
    <text evidence="1">The sequence shown here is derived from an EMBL/GenBank/DDBJ whole genome shotgun (WGS) entry which is preliminary data.</text>
</comment>
<proteinExistence type="predicted"/>
<dbReference type="CDD" id="cd00303">
    <property type="entry name" value="retropepsin_like"/>
    <property type="match status" value="1"/>
</dbReference>
<organism evidence="1 2">
    <name type="scientific">Trifolium medium</name>
    <dbReference type="NCBI Taxonomy" id="97028"/>
    <lineage>
        <taxon>Eukaryota</taxon>
        <taxon>Viridiplantae</taxon>
        <taxon>Streptophyta</taxon>
        <taxon>Embryophyta</taxon>
        <taxon>Tracheophyta</taxon>
        <taxon>Spermatophyta</taxon>
        <taxon>Magnoliopsida</taxon>
        <taxon>eudicotyledons</taxon>
        <taxon>Gunneridae</taxon>
        <taxon>Pentapetalae</taxon>
        <taxon>rosids</taxon>
        <taxon>fabids</taxon>
        <taxon>Fabales</taxon>
        <taxon>Fabaceae</taxon>
        <taxon>Papilionoideae</taxon>
        <taxon>50 kb inversion clade</taxon>
        <taxon>NPAAA clade</taxon>
        <taxon>Hologalegina</taxon>
        <taxon>IRL clade</taxon>
        <taxon>Trifolieae</taxon>
        <taxon>Trifolium</taxon>
    </lineage>
</organism>
<name>A0A392S5S1_9FABA</name>
<reference evidence="1 2" key="1">
    <citation type="journal article" date="2018" name="Front. Plant Sci.">
        <title>Red Clover (Trifolium pratense) and Zigzag Clover (T. medium) - A Picture of Genomic Similarities and Differences.</title>
        <authorList>
            <person name="Dluhosova J."/>
            <person name="Istvanek J."/>
            <person name="Nedelnik J."/>
            <person name="Repkova J."/>
        </authorList>
    </citation>
    <scope>NUCLEOTIDE SEQUENCE [LARGE SCALE GENOMIC DNA]</scope>
    <source>
        <strain evidence="2">cv. 10/8</strain>
        <tissue evidence="1">Leaf</tissue>
    </source>
</reference>
<dbReference type="InterPro" id="IPR021109">
    <property type="entry name" value="Peptidase_aspartic_dom_sf"/>
</dbReference>
<evidence type="ECO:0000313" key="1">
    <source>
        <dbReference type="EMBL" id="MCI43534.1"/>
    </source>
</evidence>
<keyword evidence="2" id="KW-1185">Reference proteome</keyword>
<dbReference type="AlphaFoldDB" id="A0A392S5S1"/>
<evidence type="ECO:0000313" key="2">
    <source>
        <dbReference type="Proteomes" id="UP000265520"/>
    </source>
</evidence>
<dbReference type="EMBL" id="LXQA010318682">
    <property type="protein sequence ID" value="MCI43534.1"/>
    <property type="molecule type" value="Genomic_DNA"/>
</dbReference>
<sequence length="105" mass="12008">MTLEEAYLEFMEELEEYYEEEIAQAEMGTEQRKLPPKQKDSGTFTVPFCFGSVQGRALCDLGSSISLMSLQFAQKWKIGRIDETHTREIILADQSVLRPSGIIRD</sequence>